<organism evidence="2 3">
    <name type="scientific">Nitrososphaera viennensis EN76</name>
    <dbReference type="NCBI Taxonomy" id="926571"/>
    <lineage>
        <taxon>Archaea</taxon>
        <taxon>Nitrososphaerota</taxon>
        <taxon>Nitrososphaeria</taxon>
        <taxon>Nitrososphaerales</taxon>
        <taxon>Nitrososphaeraceae</taxon>
        <taxon>Nitrososphaera</taxon>
    </lineage>
</organism>
<evidence type="ECO:0000313" key="3">
    <source>
        <dbReference type="Proteomes" id="UP000027093"/>
    </source>
</evidence>
<dbReference type="KEGG" id="nvn:NVIE_019000"/>
<accession>A0A060HHT4</accession>
<dbReference type="STRING" id="926571.NVIE_019000"/>
<name>A0A060HHT4_9ARCH</name>
<dbReference type="AlphaFoldDB" id="A0A060HHT4"/>
<keyword evidence="1" id="KW-1133">Transmembrane helix</keyword>
<sequence length="240" mass="27558">MLSCDFAAYQDTAGLGVIVYATFLVAYIENIFLFLHLTNNSNMAAHEKNTFINSTNAHMVMGSLSGKTETIAFRLDTSIIERLRNDAKQKEISLNALAGQIFKQHIDWHSNAAKAGFLTVRRGLIVKLLELATDRELVEIAEYIAKKETKNFVLMLRNEYNITSVLDVVETWIRIAGYPYRHEVNYSKHSYTIQHEMGKKWSLYISNQYQFMFEDFGLKKVDFEITDSVISFTVDTENIV</sequence>
<dbReference type="Proteomes" id="UP000027093">
    <property type="component" value="Chromosome"/>
</dbReference>
<gene>
    <name evidence="2" type="ORF">NVIE_019000</name>
</gene>
<protein>
    <submittedName>
        <fullName evidence="2">Uncharacterized protein</fullName>
    </submittedName>
</protein>
<dbReference type="HOGENOM" id="CLU_100103_1_0_2"/>
<evidence type="ECO:0000313" key="2">
    <source>
        <dbReference type="EMBL" id="AIC16159.1"/>
    </source>
</evidence>
<dbReference type="EMBL" id="CP007536">
    <property type="protein sequence ID" value="AIC16159.1"/>
    <property type="molecule type" value="Genomic_DNA"/>
</dbReference>
<proteinExistence type="predicted"/>
<keyword evidence="1" id="KW-0812">Transmembrane</keyword>
<reference evidence="2 3" key="1">
    <citation type="journal article" date="2014" name="Int. J. Syst. Evol. Microbiol.">
        <title>Nitrososphaera viennensis gen. nov., sp. nov., an aerobic and mesophilic, ammonia-oxidizing archaeon from soil and a member of the archaeal phylum Thaumarchaeota.</title>
        <authorList>
            <person name="Stieglmeier M."/>
            <person name="Klingl A."/>
            <person name="Alves R.J."/>
            <person name="Rittmann S.K."/>
            <person name="Melcher M."/>
            <person name="Leisch N."/>
            <person name="Schleper C."/>
        </authorList>
    </citation>
    <scope>NUCLEOTIDE SEQUENCE [LARGE SCALE GENOMIC DNA]</scope>
    <source>
        <strain evidence="2">EN76</strain>
    </source>
</reference>
<keyword evidence="3" id="KW-1185">Reference proteome</keyword>
<feature type="transmembrane region" description="Helical" evidence="1">
    <location>
        <begin position="12"/>
        <end position="35"/>
    </location>
</feature>
<keyword evidence="1" id="KW-0472">Membrane</keyword>
<evidence type="ECO:0000256" key="1">
    <source>
        <dbReference type="SAM" id="Phobius"/>
    </source>
</evidence>